<dbReference type="Pfam" id="PF08241">
    <property type="entry name" value="Methyltransf_11"/>
    <property type="match status" value="1"/>
</dbReference>
<protein>
    <submittedName>
        <fullName evidence="2">Tellurite resistance protein-related protein</fullName>
    </submittedName>
</protein>
<organism evidence="2 3">
    <name type="scientific">Rickettsia bellii (strain RML369-C)</name>
    <dbReference type="NCBI Taxonomy" id="336407"/>
    <lineage>
        <taxon>Bacteria</taxon>
        <taxon>Pseudomonadati</taxon>
        <taxon>Pseudomonadota</taxon>
        <taxon>Alphaproteobacteria</taxon>
        <taxon>Rickettsiales</taxon>
        <taxon>Rickettsiaceae</taxon>
        <taxon>Rickettsieae</taxon>
        <taxon>Rickettsia</taxon>
        <taxon>belli group</taxon>
    </lineage>
</organism>
<dbReference type="EMBL" id="CP000087">
    <property type="protein sequence ID" value="ABE05165.1"/>
    <property type="molecule type" value="Genomic_DNA"/>
</dbReference>
<reference evidence="2 3" key="1">
    <citation type="journal article" date="2006" name="PLoS Genet.">
        <title>Genome sequence of Rickettsia bellii illuminates the role of amoebae in gene exchanges between intracellular pathogens.</title>
        <authorList>
            <person name="Ogata H."/>
            <person name="La Scola B."/>
            <person name="Audic S."/>
            <person name="Renesto P."/>
            <person name="Blanc G."/>
            <person name="Robert C."/>
            <person name="Fournier P.-E."/>
            <person name="Claverie J.-M."/>
            <person name="Raoult D."/>
        </authorList>
    </citation>
    <scope>NUCLEOTIDE SEQUENCE [LARGE SCALE GENOMIC DNA]</scope>
    <source>
        <strain evidence="2 3">RML369-C</strain>
    </source>
</reference>
<dbReference type="PANTHER" id="PTHR43861:SF1">
    <property type="entry name" value="TRANS-ACONITATE 2-METHYLTRANSFERASE"/>
    <property type="match status" value="1"/>
</dbReference>
<dbReference type="eggNOG" id="COG0500">
    <property type="taxonomic scope" value="Bacteria"/>
</dbReference>
<dbReference type="KEGG" id="rbe:RBE_1084"/>
<feature type="domain" description="Methyltransferase type 11" evidence="1">
    <location>
        <begin position="50"/>
        <end position="140"/>
    </location>
</feature>
<dbReference type="AlphaFoldDB" id="Q1RHJ9"/>
<gene>
    <name evidence="2" type="ordered locus">RBE_1084</name>
</gene>
<dbReference type="HOGENOM" id="CLU_057823_2_1_5"/>
<dbReference type="CDD" id="cd02440">
    <property type="entry name" value="AdoMet_MTases"/>
    <property type="match status" value="1"/>
</dbReference>
<dbReference type="Gene3D" id="3.40.50.150">
    <property type="entry name" value="Vaccinia Virus protein VP39"/>
    <property type="match status" value="1"/>
</dbReference>
<dbReference type="Proteomes" id="UP000001951">
    <property type="component" value="Chromosome"/>
</dbReference>
<evidence type="ECO:0000313" key="2">
    <source>
        <dbReference type="EMBL" id="ABE05165.1"/>
    </source>
</evidence>
<dbReference type="PANTHER" id="PTHR43861">
    <property type="entry name" value="TRANS-ACONITATE 2-METHYLTRANSFERASE-RELATED"/>
    <property type="match status" value="1"/>
</dbReference>
<dbReference type="SUPFAM" id="SSF53335">
    <property type="entry name" value="S-adenosyl-L-methionine-dependent methyltransferases"/>
    <property type="match status" value="1"/>
</dbReference>
<proteinExistence type="predicted"/>
<accession>Q1RHJ9</accession>
<name>Q1RHJ9_RICBR</name>
<evidence type="ECO:0000313" key="3">
    <source>
        <dbReference type="Proteomes" id="UP000001951"/>
    </source>
</evidence>
<dbReference type="InterPro" id="IPR029063">
    <property type="entry name" value="SAM-dependent_MTases_sf"/>
</dbReference>
<sequence>MYSIYEIMITKSIQYYDNNAQSFYDKTINLDLSDSYKEFISYLPEKAHILDAGCGAGRDTKYFLSQNYQVTAFDGSSEMVKLASKATGIDILHLSFQDMDFENIFDGVLAQASLLHVPYSETKDVYKKIHRALKPDGIFYACYTHGDDLVQADDRDFYNMNEDIVKPYFDGLFDVIKMWTSEDGRISASKDKLWFNFIVKKIYL</sequence>
<dbReference type="InterPro" id="IPR013216">
    <property type="entry name" value="Methyltransf_11"/>
</dbReference>
<evidence type="ECO:0000259" key="1">
    <source>
        <dbReference type="Pfam" id="PF08241"/>
    </source>
</evidence>
<dbReference type="GO" id="GO:0008757">
    <property type="term" value="F:S-adenosylmethionine-dependent methyltransferase activity"/>
    <property type="evidence" value="ECO:0007669"/>
    <property type="project" value="InterPro"/>
</dbReference>